<dbReference type="RefSeq" id="XP_004990697.1">
    <property type="nucleotide sequence ID" value="XM_004990640.1"/>
</dbReference>
<evidence type="ECO:0000313" key="6">
    <source>
        <dbReference type="EMBL" id="EGD77353.1"/>
    </source>
</evidence>
<keyword evidence="4" id="KW-0539">Nucleus</keyword>
<evidence type="ECO:0000256" key="5">
    <source>
        <dbReference type="SAM" id="MobiDB-lite"/>
    </source>
</evidence>
<dbReference type="GO" id="GO:0034715">
    <property type="term" value="C:pICln-Sm protein complex"/>
    <property type="evidence" value="ECO:0007669"/>
    <property type="project" value="TreeGrafter"/>
</dbReference>
<evidence type="ECO:0008006" key="8">
    <source>
        <dbReference type="Google" id="ProtNLM"/>
    </source>
</evidence>
<dbReference type="PANTHER" id="PTHR21399:SF0">
    <property type="entry name" value="METHYLOSOME SUBUNIT PICLN"/>
    <property type="match status" value="1"/>
</dbReference>
<dbReference type="GeneID" id="16071255"/>
<keyword evidence="7" id="KW-1185">Reference proteome</keyword>
<dbReference type="InParanoid" id="F2UJQ4"/>
<dbReference type="OrthoDB" id="19714at2759"/>
<name>F2UJQ4_SALR5</name>
<dbReference type="OMA" id="ATYEAMC"/>
<dbReference type="Pfam" id="PF03517">
    <property type="entry name" value="Voldacs"/>
    <property type="match status" value="1"/>
</dbReference>
<gene>
    <name evidence="6" type="ORF">PTSG_08447</name>
</gene>
<evidence type="ECO:0000256" key="3">
    <source>
        <dbReference type="ARBA" id="ARBA00022490"/>
    </source>
</evidence>
<comment type="subcellular location">
    <subcellularLocation>
        <location evidence="2">Cytoplasm</location>
    </subcellularLocation>
    <subcellularLocation>
        <location evidence="1">Nucleus</location>
    </subcellularLocation>
</comment>
<sequence length="230" mass="24815">MEKLDSIEGRSEEIIISKQEGTQLFVAGTEEEGTGDFVVTEEDMYWWCPARSTGYLLHYDQLVVHAISRDTERFQHPCIYMQIEPSSDAEGEDNDADDDGDARPMEVRVVLASPDQLEATYEAMCQGQELNPCEDDSDDEAEAMGNPGANISGGGWVFSSSFAQEGADGPEGDGEGVAMTEEGRATMQRLMAAMQSTAHADNGRDGDADGGDGGDGVDESDMFADAEEDQ</sequence>
<dbReference type="GO" id="GO:0005829">
    <property type="term" value="C:cytosol"/>
    <property type="evidence" value="ECO:0007669"/>
    <property type="project" value="TreeGrafter"/>
</dbReference>
<protein>
    <recommendedName>
        <fullName evidence="8">Methylosome subunit pICln</fullName>
    </recommendedName>
</protein>
<dbReference type="STRING" id="946362.F2UJQ4"/>
<keyword evidence="3" id="KW-0963">Cytoplasm</keyword>
<evidence type="ECO:0000313" key="7">
    <source>
        <dbReference type="Proteomes" id="UP000007799"/>
    </source>
</evidence>
<dbReference type="InterPro" id="IPR011993">
    <property type="entry name" value="PH-like_dom_sf"/>
</dbReference>
<evidence type="ECO:0000256" key="4">
    <source>
        <dbReference type="ARBA" id="ARBA00023242"/>
    </source>
</evidence>
<dbReference type="GO" id="GO:0045292">
    <property type="term" value="P:mRNA cis splicing, via spliceosome"/>
    <property type="evidence" value="ECO:0007669"/>
    <property type="project" value="TreeGrafter"/>
</dbReference>
<organism evidence="7">
    <name type="scientific">Salpingoeca rosetta (strain ATCC 50818 / BSB-021)</name>
    <dbReference type="NCBI Taxonomy" id="946362"/>
    <lineage>
        <taxon>Eukaryota</taxon>
        <taxon>Choanoflagellata</taxon>
        <taxon>Craspedida</taxon>
        <taxon>Salpingoecidae</taxon>
        <taxon>Salpingoeca</taxon>
    </lineage>
</organism>
<dbReference type="GO" id="GO:0005681">
    <property type="term" value="C:spliceosomal complex"/>
    <property type="evidence" value="ECO:0007669"/>
    <property type="project" value="TreeGrafter"/>
</dbReference>
<accession>F2UJQ4</accession>
<reference evidence="6" key="1">
    <citation type="submission" date="2009-08" db="EMBL/GenBank/DDBJ databases">
        <title>Annotation of Salpingoeca rosetta.</title>
        <authorList>
            <consortium name="The Broad Institute Genome Sequencing Platform"/>
            <person name="Russ C."/>
            <person name="Cuomo C."/>
            <person name="Burger G."/>
            <person name="Gray M.W."/>
            <person name="Holland P.W.H."/>
            <person name="King N."/>
            <person name="Lang F.B.F."/>
            <person name="Roger A.J."/>
            <person name="Ruiz-Trillo I."/>
            <person name="Young S.K."/>
            <person name="Zeng Q."/>
            <person name="Gargeya S."/>
            <person name="Alvarado L."/>
            <person name="Berlin A."/>
            <person name="Chapman S.B."/>
            <person name="Chen Z."/>
            <person name="Freedman E."/>
            <person name="Gellesch M."/>
            <person name="Goldberg J."/>
            <person name="Griggs A."/>
            <person name="Gujja S."/>
            <person name="Heilman E."/>
            <person name="Heiman D."/>
            <person name="Howarth C."/>
            <person name="Mehta T."/>
            <person name="Neiman D."/>
            <person name="Pearson M."/>
            <person name="Roberts A."/>
            <person name="Saif S."/>
            <person name="Shea T."/>
            <person name="Shenoy N."/>
            <person name="Sisk P."/>
            <person name="Stolte C."/>
            <person name="Sykes S."/>
            <person name="White J."/>
            <person name="Yandava C."/>
            <person name="Haas B."/>
            <person name="Nusbaum C."/>
            <person name="Birren B."/>
        </authorList>
    </citation>
    <scope>NUCLEOTIDE SEQUENCE [LARGE SCALE GENOMIC DNA]</scope>
    <source>
        <strain evidence="6">ATCC 50818</strain>
    </source>
</reference>
<dbReference type="KEGG" id="sre:PTSG_08447"/>
<feature type="compositionally biased region" description="Acidic residues" evidence="5">
    <location>
        <begin position="132"/>
        <end position="142"/>
    </location>
</feature>
<dbReference type="FunCoup" id="F2UJQ4">
    <property type="interactions" value="1588"/>
</dbReference>
<feature type="compositionally biased region" description="Acidic residues" evidence="5">
    <location>
        <begin position="208"/>
        <end position="230"/>
    </location>
</feature>
<dbReference type="EMBL" id="GL832977">
    <property type="protein sequence ID" value="EGD77353.1"/>
    <property type="molecule type" value="Genomic_DNA"/>
</dbReference>
<dbReference type="Gene3D" id="2.30.29.30">
    <property type="entry name" value="Pleckstrin-homology domain (PH domain)/Phosphotyrosine-binding domain (PTB)"/>
    <property type="match status" value="1"/>
</dbReference>
<proteinExistence type="predicted"/>
<dbReference type="GO" id="GO:0000387">
    <property type="term" value="P:spliceosomal snRNP assembly"/>
    <property type="evidence" value="ECO:0007669"/>
    <property type="project" value="TreeGrafter"/>
</dbReference>
<dbReference type="AlphaFoldDB" id="F2UJQ4"/>
<dbReference type="InterPro" id="IPR039924">
    <property type="entry name" value="ICln/Lot5/Saf5"/>
</dbReference>
<evidence type="ECO:0000256" key="1">
    <source>
        <dbReference type="ARBA" id="ARBA00004123"/>
    </source>
</evidence>
<dbReference type="Proteomes" id="UP000007799">
    <property type="component" value="Unassembled WGS sequence"/>
</dbReference>
<evidence type="ECO:0000256" key="2">
    <source>
        <dbReference type="ARBA" id="ARBA00004496"/>
    </source>
</evidence>
<dbReference type="PANTHER" id="PTHR21399">
    <property type="entry name" value="CHLORIDE CONDUCTANCE REGULATORY PROTEIN ICLN"/>
    <property type="match status" value="1"/>
</dbReference>
<feature type="region of interest" description="Disordered" evidence="5">
    <location>
        <begin position="129"/>
        <end position="230"/>
    </location>
</feature>